<dbReference type="Proteomes" id="UP000772434">
    <property type="component" value="Unassembled WGS sequence"/>
</dbReference>
<evidence type="ECO:0000313" key="3">
    <source>
        <dbReference type="Proteomes" id="UP000772434"/>
    </source>
</evidence>
<evidence type="ECO:0000313" key="2">
    <source>
        <dbReference type="EMBL" id="KAF9056904.1"/>
    </source>
</evidence>
<comment type="caution">
    <text evidence="2">The sequence shown here is derived from an EMBL/GenBank/DDBJ whole genome shotgun (WGS) entry which is preliminary data.</text>
</comment>
<name>A0A9P5P9S7_9AGAR</name>
<reference evidence="2" key="1">
    <citation type="submission" date="2020-11" db="EMBL/GenBank/DDBJ databases">
        <authorList>
            <consortium name="DOE Joint Genome Institute"/>
            <person name="Ahrendt S."/>
            <person name="Riley R."/>
            <person name="Andreopoulos W."/>
            <person name="Labutti K."/>
            <person name="Pangilinan J."/>
            <person name="Ruiz-Duenas F.J."/>
            <person name="Barrasa J.M."/>
            <person name="Sanchez-Garcia M."/>
            <person name="Camarero S."/>
            <person name="Miyauchi S."/>
            <person name="Serrano A."/>
            <person name="Linde D."/>
            <person name="Babiker R."/>
            <person name="Drula E."/>
            <person name="Ayuso-Fernandez I."/>
            <person name="Pacheco R."/>
            <person name="Padilla G."/>
            <person name="Ferreira P."/>
            <person name="Barriuso J."/>
            <person name="Kellner H."/>
            <person name="Castanera R."/>
            <person name="Alfaro M."/>
            <person name="Ramirez L."/>
            <person name="Pisabarro A.G."/>
            <person name="Kuo A."/>
            <person name="Tritt A."/>
            <person name="Lipzen A."/>
            <person name="He G."/>
            <person name="Yan M."/>
            <person name="Ng V."/>
            <person name="Cullen D."/>
            <person name="Martin F."/>
            <person name="Rosso M.-N."/>
            <person name="Henrissat B."/>
            <person name="Hibbett D."/>
            <person name="Martinez A.T."/>
            <person name="Grigoriev I.V."/>
        </authorList>
    </citation>
    <scope>NUCLEOTIDE SEQUENCE</scope>
    <source>
        <strain evidence="2">AH 40177</strain>
    </source>
</reference>
<proteinExistence type="predicted"/>
<dbReference type="AlphaFoldDB" id="A0A9P5P9S7"/>
<keyword evidence="3" id="KW-1185">Reference proteome</keyword>
<accession>A0A9P5P9S7</accession>
<gene>
    <name evidence="2" type="ORF">BDP27DRAFT_1511728</name>
</gene>
<organism evidence="2 3">
    <name type="scientific">Rhodocollybia butyracea</name>
    <dbReference type="NCBI Taxonomy" id="206335"/>
    <lineage>
        <taxon>Eukaryota</taxon>
        <taxon>Fungi</taxon>
        <taxon>Dikarya</taxon>
        <taxon>Basidiomycota</taxon>
        <taxon>Agaricomycotina</taxon>
        <taxon>Agaricomycetes</taxon>
        <taxon>Agaricomycetidae</taxon>
        <taxon>Agaricales</taxon>
        <taxon>Marasmiineae</taxon>
        <taxon>Omphalotaceae</taxon>
        <taxon>Rhodocollybia</taxon>
    </lineage>
</organism>
<protein>
    <submittedName>
        <fullName evidence="2">Uncharacterized protein</fullName>
    </submittedName>
</protein>
<feature type="region of interest" description="Disordered" evidence="1">
    <location>
        <begin position="1"/>
        <end position="20"/>
    </location>
</feature>
<evidence type="ECO:0000256" key="1">
    <source>
        <dbReference type="SAM" id="MobiDB-lite"/>
    </source>
</evidence>
<dbReference type="EMBL" id="JADNRY010000412">
    <property type="protein sequence ID" value="KAF9056904.1"/>
    <property type="molecule type" value="Genomic_DNA"/>
</dbReference>
<sequence length="150" mass="16346">MADPKKPITSINAPTQTHRQRLRAPIHPGQPAPLRTIQRSYIQPHNGLRTCRVVVFATAMRYPVEKVREKAWRACRVKVGGGEVGGTGGLEGRGEGGHGAGALVKTWSPVNIDQAETGSNGCKMASNGQKWALPKFARYRPNLLILSTRK</sequence>